<dbReference type="EC" id="5.3.3.12" evidence="7"/>
<dbReference type="EC" id="5.3.2.1" evidence="8"/>
<dbReference type="InterPro" id="IPR014347">
    <property type="entry name" value="Tautomerase/MIF_sf"/>
</dbReference>
<protein>
    <recommendedName>
        <fullName evidence="11">L-dopachrome isomerase</fullName>
        <ecNumber evidence="8">5.3.2.1</ecNumber>
        <ecNumber evidence="7">5.3.3.12</ecNumber>
    </recommendedName>
    <alternativeName>
        <fullName evidence="9">L-dopachrome tautomerase</fullName>
    </alternativeName>
    <alternativeName>
        <fullName evidence="10">Phenylpyruvate tautomerase</fullName>
    </alternativeName>
</protein>
<keyword evidence="2" id="KW-0202">Cytokine</keyword>
<keyword evidence="3" id="KW-0964">Secreted</keyword>
<dbReference type="RefSeq" id="WP_070073073.1">
    <property type="nucleotide sequence ID" value="NZ_CP017448.1"/>
</dbReference>
<evidence type="ECO:0000256" key="5">
    <source>
        <dbReference type="ARBA" id="ARBA00036735"/>
    </source>
</evidence>
<dbReference type="KEGG" id="aaeo:BJI67_11035"/>
<dbReference type="PANTHER" id="PTHR11954:SF6">
    <property type="entry name" value="MACROPHAGE MIGRATION INHIBITORY FACTOR"/>
    <property type="match status" value="1"/>
</dbReference>
<dbReference type="Gene3D" id="3.30.429.10">
    <property type="entry name" value="Macrophage Migration Inhibitory Factor"/>
    <property type="match status" value="1"/>
</dbReference>
<comment type="catalytic activity">
    <reaction evidence="5">
        <text>3-phenylpyruvate = enol-phenylpyruvate</text>
        <dbReference type="Rhea" id="RHEA:17097"/>
        <dbReference type="ChEBI" id="CHEBI:16815"/>
        <dbReference type="ChEBI" id="CHEBI:18005"/>
        <dbReference type="EC" id="5.3.2.1"/>
    </reaction>
</comment>
<evidence type="ECO:0000256" key="1">
    <source>
        <dbReference type="ARBA" id="ARBA00004613"/>
    </source>
</evidence>
<dbReference type="SUPFAM" id="SSF55331">
    <property type="entry name" value="Tautomerase/MIF"/>
    <property type="match status" value="1"/>
</dbReference>
<dbReference type="GO" id="GO:0050178">
    <property type="term" value="F:phenylpyruvate tautomerase activity"/>
    <property type="evidence" value="ECO:0007669"/>
    <property type="project" value="UniProtKB-EC"/>
</dbReference>
<dbReference type="GO" id="GO:0005615">
    <property type="term" value="C:extracellular space"/>
    <property type="evidence" value="ECO:0007669"/>
    <property type="project" value="UniProtKB-KW"/>
</dbReference>
<accession>A0A1D8K9C0</accession>
<evidence type="ECO:0000256" key="3">
    <source>
        <dbReference type="ARBA" id="ARBA00022525"/>
    </source>
</evidence>
<evidence type="ECO:0000256" key="6">
    <source>
        <dbReference type="ARBA" id="ARBA00036823"/>
    </source>
</evidence>
<keyword evidence="13" id="KW-1185">Reference proteome</keyword>
<dbReference type="GO" id="GO:0004167">
    <property type="term" value="F:dopachrome isomerase activity"/>
    <property type="evidence" value="ECO:0007669"/>
    <property type="project" value="UniProtKB-EC"/>
</dbReference>
<evidence type="ECO:0000256" key="11">
    <source>
        <dbReference type="ARBA" id="ARBA00042730"/>
    </source>
</evidence>
<dbReference type="Proteomes" id="UP000095342">
    <property type="component" value="Chromosome"/>
</dbReference>
<dbReference type="Pfam" id="PF01187">
    <property type="entry name" value="MIF"/>
    <property type="match status" value="1"/>
</dbReference>
<dbReference type="InterPro" id="IPR001398">
    <property type="entry name" value="Macrophage_inhib_fac"/>
</dbReference>
<evidence type="ECO:0000256" key="10">
    <source>
        <dbReference type="ARBA" id="ARBA00041912"/>
    </source>
</evidence>
<organism evidence="12 13">
    <name type="scientific">Acidihalobacter aeolianus</name>
    <dbReference type="NCBI Taxonomy" id="2792603"/>
    <lineage>
        <taxon>Bacteria</taxon>
        <taxon>Pseudomonadati</taxon>
        <taxon>Pseudomonadota</taxon>
        <taxon>Gammaproteobacteria</taxon>
        <taxon>Chromatiales</taxon>
        <taxon>Ectothiorhodospiraceae</taxon>
        <taxon>Acidihalobacter</taxon>
    </lineage>
</organism>
<evidence type="ECO:0000313" key="13">
    <source>
        <dbReference type="Proteomes" id="UP000095342"/>
    </source>
</evidence>
<dbReference type="PANTHER" id="PTHR11954">
    <property type="entry name" value="D-DOPACHROME DECARBOXYLASE"/>
    <property type="match status" value="1"/>
</dbReference>
<name>A0A1D8K9C0_9GAMM</name>
<keyword evidence="4" id="KW-0413">Isomerase</keyword>
<dbReference type="GO" id="GO:0005125">
    <property type="term" value="F:cytokine activity"/>
    <property type="evidence" value="ECO:0007669"/>
    <property type="project" value="UniProtKB-KW"/>
</dbReference>
<comment type="subcellular location">
    <subcellularLocation>
        <location evidence="1">Secreted</location>
    </subcellularLocation>
</comment>
<evidence type="ECO:0000313" key="12">
    <source>
        <dbReference type="EMBL" id="AOV17525.1"/>
    </source>
</evidence>
<evidence type="ECO:0000256" key="7">
    <source>
        <dbReference type="ARBA" id="ARBA00038932"/>
    </source>
</evidence>
<comment type="catalytic activity">
    <reaction evidence="6">
        <text>L-dopachrome = 5,6-dihydroxyindole-2-carboxylate</text>
        <dbReference type="Rhea" id="RHEA:13041"/>
        <dbReference type="ChEBI" id="CHEBI:16875"/>
        <dbReference type="ChEBI" id="CHEBI:57509"/>
        <dbReference type="EC" id="5.3.3.12"/>
    </reaction>
</comment>
<evidence type="ECO:0000256" key="4">
    <source>
        <dbReference type="ARBA" id="ARBA00023235"/>
    </source>
</evidence>
<dbReference type="EMBL" id="CP017448">
    <property type="protein sequence ID" value="AOV17525.1"/>
    <property type="molecule type" value="Genomic_DNA"/>
</dbReference>
<proteinExistence type="predicted"/>
<gene>
    <name evidence="12" type="ORF">BJI67_11035</name>
</gene>
<evidence type="ECO:0000256" key="9">
    <source>
        <dbReference type="ARBA" id="ARBA00041631"/>
    </source>
</evidence>
<dbReference type="AlphaFoldDB" id="A0A1D8K9C0"/>
<reference evidence="12 13" key="1">
    <citation type="submission" date="2016-09" db="EMBL/GenBank/DDBJ databases">
        <title>Acidihalobacter prosperus V6 (DSM14174).</title>
        <authorList>
            <person name="Khaleque H.N."/>
            <person name="Ramsay J.P."/>
            <person name="Murphy R.J.T."/>
            <person name="Kaksonen A.H."/>
            <person name="Boxall N.J."/>
            <person name="Watkin E.L.J."/>
        </authorList>
    </citation>
    <scope>NUCLEOTIDE SEQUENCE [LARGE SCALE GENOMIC DNA]</scope>
    <source>
        <strain evidence="12 13">V6</strain>
    </source>
</reference>
<sequence>MPLLSIEINRSLEASGVEALLTESSALVAGLLGKPESYMMVRHQYNPDLRFGGQEGPAAHLELHSIGLPDAMTQDLSQALCKLIERHAGIPGSRTYILFENVPGQLWGHDGTTF</sequence>
<evidence type="ECO:0000256" key="2">
    <source>
        <dbReference type="ARBA" id="ARBA00022514"/>
    </source>
</evidence>
<evidence type="ECO:0000256" key="8">
    <source>
        <dbReference type="ARBA" id="ARBA00039086"/>
    </source>
</evidence>